<evidence type="ECO:0000256" key="8">
    <source>
        <dbReference type="SAM" id="MobiDB-lite"/>
    </source>
</evidence>
<keyword evidence="5 9" id="KW-0812">Transmembrane</keyword>
<organism evidence="10 11">
    <name type="scientific">Thalassoglobus polymorphus</name>
    <dbReference type="NCBI Taxonomy" id="2527994"/>
    <lineage>
        <taxon>Bacteria</taxon>
        <taxon>Pseudomonadati</taxon>
        <taxon>Planctomycetota</taxon>
        <taxon>Planctomycetia</taxon>
        <taxon>Planctomycetales</taxon>
        <taxon>Planctomycetaceae</taxon>
        <taxon>Thalassoglobus</taxon>
    </lineage>
</organism>
<feature type="compositionally biased region" description="Low complexity" evidence="8">
    <location>
        <begin position="186"/>
        <end position="196"/>
    </location>
</feature>
<dbReference type="PANTHER" id="PTHR21716">
    <property type="entry name" value="TRANSMEMBRANE PROTEIN"/>
    <property type="match status" value="1"/>
</dbReference>
<dbReference type="KEGG" id="tpol:Mal48_09410"/>
<evidence type="ECO:0000256" key="3">
    <source>
        <dbReference type="ARBA" id="ARBA00022448"/>
    </source>
</evidence>
<evidence type="ECO:0000256" key="7">
    <source>
        <dbReference type="ARBA" id="ARBA00023136"/>
    </source>
</evidence>
<feature type="transmembrane region" description="Helical" evidence="9">
    <location>
        <begin position="376"/>
        <end position="393"/>
    </location>
</feature>
<feature type="compositionally biased region" description="Basic and acidic residues" evidence="8">
    <location>
        <begin position="164"/>
        <end position="181"/>
    </location>
</feature>
<keyword evidence="4" id="KW-1003">Cell membrane</keyword>
<keyword evidence="6 9" id="KW-1133">Transmembrane helix</keyword>
<evidence type="ECO:0000313" key="10">
    <source>
        <dbReference type="EMBL" id="QDT31706.1"/>
    </source>
</evidence>
<keyword evidence="11" id="KW-1185">Reference proteome</keyword>
<keyword evidence="3" id="KW-0813">Transport</keyword>
<evidence type="ECO:0000256" key="5">
    <source>
        <dbReference type="ARBA" id="ARBA00022692"/>
    </source>
</evidence>
<feature type="transmembrane region" description="Helical" evidence="9">
    <location>
        <begin position="65"/>
        <end position="85"/>
    </location>
</feature>
<dbReference type="Proteomes" id="UP000315724">
    <property type="component" value="Chromosome"/>
</dbReference>
<protein>
    <submittedName>
        <fullName evidence="10">AI-2 transport protein TqsA</fullName>
    </submittedName>
</protein>
<dbReference type="Pfam" id="PF01594">
    <property type="entry name" value="AI-2E_transport"/>
    <property type="match status" value="1"/>
</dbReference>
<feature type="transmembrane region" description="Helical" evidence="9">
    <location>
        <begin position="35"/>
        <end position="53"/>
    </location>
</feature>
<evidence type="ECO:0000256" key="6">
    <source>
        <dbReference type="ARBA" id="ARBA00022989"/>
    </source>
</evidence>
<gene>
    <name evidence="10" type="primary">tqsA_1</name>
    <name evidence="10" type="ORF">Mal48_09410</name>
</gene>
<accession>A0A517QJA5</accession>
<feature type="transmembrane region" description="Helical" evidence="9">
    <location>
        <begin position="271"/>
        <end position="293"/>
    </location>
</feature>
<feature type="transmembrane region" description="Helical" evidence="9">
    <location>
        <begin position="413"/>
        <end position="433"/>
    </location>
</feature>
<feature type="transmembrane region" description="Helical" evidence="9">
    <location>
        <begin position="341"/>
        <end position="364"/>
    </location>
</feature>
<dbReference type="OrthoDB" id="9799225at2"/>
<feature type="region of interest" description="Disordered" evidence="8">
    <location>
        <begin position="115"/>
        <end position="208"/>
    </location>
</feature>
<name>A0A517QJA5_9PLAN</name>
<evidence type="ECO:0000256" key="9">
    <source>
        <dbReference type="SAM" id="Phobius"/>
    </source>
</evidence>
<reference evidence="10 11" key="1">
    <citation type="submission" date="2019-02" db="EMBL/GenBank/DDBJ databases">
        <title>Deep-cultivation of Planctomycetes and their phenomic and genomic characterization uncovers novel biology.</title>
        <authorList>
            <person name="Wiegand S."/>
            <person name="Jogler M."/>
            <person name="Boedeker C."/>
            <person name="Pinto D."/>
            <person name="Vollmers J."/>
            <person name="Rivas-Marin E."/>
            <person name="Kohn T."/>
            <person name="Peeters S.H."/>
            <person name="Heuer A."/>
            <person name="Rast P."/>
            <person name="Oberbeckmann S."/>
            <person name="Bunk B."/>
            <person name="Jeske O."/>
            <person name="Meyerdierks A."/>
            <person name="Storesund J.E."/>
            <person name="Kallscheuer N."/>
            <person name="Luecker S."/>
            <person name="Lage O.M."/>
            <person name="Pohl T."/>
            <person name="Merkel B.J."/>
            <person name="Hornburger P."/>
            <person name="Mueller R.-W."/>
            <person name="Bruemmer F."/>
            <person name="Labrenz M."/>
            <person name="Spormann A.M."/>
            <person name="Op den Camp H."/>
            <person name="Overmann J."/>
            <person name="Amann R."/>
            <person name="Jetten M.S.M."/>
            <person name="Mascher T."/>
            <person name="Medema M.H."/>
            <person name="Devos D.P."/>
            <person name="Kaster A.-K."/>
            <person name="Ovreas L."/>
            <person name="Rohde M."/>
            <person name="Galperin M.Y."/>
            <person name="Jogler C."/>
        </authorList>
    </citation>
    <scope>NUCLEOTIDE SEQUENCE [LARGE SCALE GENOMIC DNA]</scope>
    <source>
        <strain evidence="10 11">Mal48</strain>
    </source>
</reference>
<evidence type="ECO:0000256" key="1">
    <source>
        <dbReference type="ARBA" id="ARBA00004651"/>
    </source>
</evidence>
<dbReference type="GO" id="GO:0055085">
    <property type="term" value="P:transmembrane transport"/>
    <property type="evidence" value="ECO:0007669"/>
    <property type="project" value="TreeGrafter"/>
</dbReference>
<comment type="similarity">
    <text evidence="2">Belongs to the autoinducer-2 exporter (AI-2E) (TC 2.A.86) family.</text>
</comment>
<evidence type="ECO:0000313" key="11">
    <source>
        <dbReference type="Proteomes" id="UP000315724"/>
    </source>
</evidence>
<feature type="transmembrane region" description="Helical" evidence="9">
    <location>
        <begin position="314"/>
        <end position="335"/>
    </location>
</feature>
<dbReference type="PANTHER" id="PTHR21716:SF53">
    <property type="entry name" value="PERMEASE PERM-RELATED"/>
    <property type="match status" value="1"/>
</dbReference>
<feature type="transmembrane region" description="Helical" evidence="9">
    <location>
        <begin position="12"/>
        <end position="29"/>
    </location>
</feature>
<sequence length="472" mass="51199">MINVSEQRLQTTCLLFIVAVLSSFAAYWLRPVLVPFVVAVFIVSGVSPILEALQRSVASTRLMAAAIAFLVGCLLIALLMGALWASVVDLAKNAGAYQRRVEELITEAQDYIPWETSESADEPSRRKRLLSPRSSIPANSKDETETDGDSASEKITVANADSKNSSDDSPVEKPSPEEILIKETSPSEVASSPSEEPTGEPADKLEIPVHLDVTVSEKDGGNSSGNQLESDSLDRAVSNEFDAIKARNPIEGFEDFVTRTLKSGVFHLSQVFLEMISTSLIVLIYVFFLLLGAPASQTSSPVWRDLDRQIRTYLSLKTIISLVTGFAFGFALWIFGIPMAVAFGMLAFLLNFIPNIGPIIASLLPLPLILLAPDGTLLWMGMAITVTFGVQFLSGNVIEPKIMGQQSDLHPIVILLALMFWGMLWGIVGMFLATPITAAIRLALLQFELTRPVAEVMAGRLPGKEETTPSTA</sequence>
<proteinExistence type="inferred from homology"/>
<dbReference type="AlphaFoldDB" id="A0A517QJA5"/>
<comment type="subcellular location">
    <subcellularLocation>
        <location evidence="1">Cell membrane</location>
        <topology evidence="1">Multi-pass membrane protein</topology>
    </subcellularLocation>
</comment>
<evidence type="ECO:0000256" key="4">
    <source>
        <dbReference type="ARBA" id="ARBA00022475"/>
    </source>
</evidence>
<dbReference type="EMBL" id="CP036267">
    <property type="protein sequence ID" value="QDT31706.1"/>
    <property type="molecule type" value="Genomic_DNA"/>
</dbReference>
<dbReference type="GO" id="GO:0005886">
    <property type="term" value="C:plasma membrane"/>
    <property type="evidence" value="ECO:0007669"/>
    <property type="project" value="UniProtKB-SubCell"/>
</dbReference>
<evidence type="ECO:0000256" key="2">
    <source>
        <dbReference type="ARBA" id="ARBA00009773"/>
    </source>
</evidence>
<dbReference type="RefSeq" id="WP_145196490.1">
    <property type="nucleotide sequence ID" value="NZ_CP036267.1"/>
</dbReference>
<keyword evidence="7 9" id="KW-0472">Membrane</keyword>
<dbReference type="InterPro" id="IPR002549">
    <property type="entry name" value="AI-2E-like"/>
</dbReference>